<dbReference type="InterPro" id="IPR036396">
    <property type="entry name" value="Cyt_P450_sf"/>
</dbReference>
<protein>
    <submittedName>
        <fullName evidence="3">Cytochrome P450</fullName>
    </submittedName>
</protein>
<dbReference type="PANTHER" id="PTHR46696:SF1">
    <property type="entry name" value="CYTOCHROME P450 YJIB-RELATED"/>
    <property type="match status" value="1"/>
</dbReference>
<keyword evidence="2" id="KW-0503">Monooxygenase</keyword>
<dbReference type="RefSeq" id="WP_397081500.1">
    <property type="nucleotide sequence ID" value="NZ_JBITGY010000003.1"/>
</dbReference>
<evidence type="ECO:0000256" key="2">
    <source>
        <dbReference type="RuleBase" id="RU000461"/>
    </source>
</evidence>
<dbReference type="PANTHER" id="PTHR46696">
    <property type="entry name" value="P450, PUTATIVE (EUROFUNG)-RELATED"/>
    <property type="match status" value="1"/>
</dbReference>
<dbReference type="PRINTS" id="PR00359">
    <property type="entry name" value="BP450"/>
</dbReference>
<evidence type="ECO:0000313" key="3">
    <source>
        <dbReference type="EMBL" id="MFI6498244.1"/>
    </source>
</evidence>
<dbReference type="EMBL" id="JBITGY010000003">
    <property type="protein sequence ID" value="MFI6498244.1"/>
    <property type="molecule type" value="Genomic_DNA"/>
</dbReference>
<accession>A0ABW7YUT5</accession>
<dbReference type="Proteomes" id="UP001612741">
    <property type="component" value="Unassembled WGS sequence"/>
</dbReference>
<keyword evidence="4" id="KW-1185">Reference proteome</keyword>
<proteinExistence type="inferred from homology"/>
<dbReference type="SUPFAM" id="SSF48264">
    <property type="entry name" value="Cytochrome P450"/>
    <property type="match status" value="1"/>
</dbReference>
<reference evidence="3 4" key="1">
    <citation type="submission" date="2024-10" db="EMBL/GenBank/DDBJ databases">
        <title>The Natural Products Discovery Center: Release of the First 8490 Sequenced Strains for Exploring Actinobacteria Biosynthetic Diversity.</title>
        <authorList>
            <person name="Kalkreuter E."/>
            <person name="Kautsar S.A."/>
            <person name="Yang D."/>
            <person name="Bader C.D."/>
            <person name="Teijaro C.N."/>
            <person name="Fluegel L."/>
            <person name="Davis C.M."/>
            <person name="Simpson J.R."/>
            <person name="Lauterbach L."/>
            <person name="Steele A.D."/>
            <person name="Gui C."/>
            <person name="Meng S."/>
            <person name="Li G."/>
            <person name="Viehrig K."/>
            <person name="Ye F."/>
            <person name="Su P."/>
            <person name="Kiefer A.F."/>
            <person name="Nichols A."/>
            <person name="Cepeda A.J."/>
            <person name="Yan W."/>
            <person name="Fan B."/>
            <person name="Jiang Y."/>
            <person name="Adhikari A."/>
            <person name="Zheng C.-J."/>
            <person name="Schuster L."/>
            <person name="Cowan T.M."/>
            <person name="Smanski M.J."/>
            <person name="Chevrette M.G."/>
            <person name="De Carvalho L.P.S."/>
            <person name="Shen B."/>
        </authorList>
    </citation>
    <scope>NUCLEOTIDE SEQUENCE [LARGE SCALE GENOMIC DNA]</scope>
    <source>
        <strain evidence="3 4">NPDC050545</strain>
    </source>
</reference>
<keyword evidence="2" id="KW-0560">Oxidoreductase</keyword>
<sequence length="394" mass="42754">MTTELTPAQLNDVPTLRRLREAAPVHHVDLGRGGAEWLLTGYEAAVTGFADQRLMGDGGAGDHPIEEAERAGRVIFEEDLVDLSGRDHQRVRRLISRGLTPRRVAALEPKIRQIADELLAEIPGGGSVDFVAAFARPMPIMTLCALVGVPDADRPYVNAYVTGRVGTLPDEPRALSPGPDMTSPETAEMVAYLGALIAERRRAPAGDLISGMIRQADAEGLADAYLVAAVRLTLVAGHRAVTGLLANGLAMVLRDPALWRRLPERLDEAVEELLRYVTPIALSVPRHATAPVEVCGAELPEKAVVRCAWGAANRDPARFPEPDAFDPARRDNAHLAFGYGHHFCLGAALARAEIKVALSTLLTRYPGMRLVEEELVYRTGDLREPRTLRVVLEP</sequence>
<keyword evidence="2" id="KW-0408">Iron</keyword>
<comment type="caution">
    <text evidence="3">The sequence shown here is derived from an EMBL/GenBank/DDBJ whole genome shotgun (WGS) entry which is preliminary data.</text>
</comment>
<dbReference type="Gene3D" id="1.10.630.10">
    <property type="entry name" value="Cytochrome P450"/>
    <property type="match status" value="1"/>
</dbReference>
<keyword evidence="2" id="KW-0349">Heme</keyword>
<gene>
    <name evidence="3" type="ORF">ACIBG2_12695</name>
</gene>
<organism evidence="3 4">
    <name type="scientific">Nonomuraea typhae</name>
    <dbReference type="NCBI Taxonomy" id="2603600"/>
    <lineage>
        <taxon>Bacteria</taxon>
        <taxon>Bacillati</taxon>
        <taxon>Actinomycetota</taxon>
        <taxon>Actinomycetes</taxon>
        <taxon>Streptosporangiales</taxon>
        <taxon>Streptosporangiaceae</taxon>
        <taxon>Nonomuraea</taxon>
    </lineage>
</organism>
<comment type="similarity">
    <text evidence="1 2">Belongs to the cytochrome P450 family.</text>
</comment>
<name>A0ABW7YUT5_9ACTN</name>
<dbReference type="InterPro" id="IPR017972">
    <property type="entry name" value="Cyt_P450_CS"/>
</dbReference>
<dbReference type="InterPro" id="IPR002397">
    <property type="entry name" value="Cyt_P450_B"/>
</dbReference>
<dbReference type="PROSITE" id="PS00086">
    <property type="entry name" value="CYTOCHROME_P450"/>
    <property type="match status" value="1"/>
</dbReference>
<keyword evidence="2" id="KW-0479">Metal-binding</keyword>
<dbReference type="Pfam" id="PF00067">
    <property type="entry name" value="p450"/>
    <property type="match status" value="1"/>
</dbReference>
<dbReference type="InterPro" id="IPR001128">
    <property type="entry name" value="Cyt_P450"/>
</dbReference>
<evidence type="ECO:0000256" key="1">
    <source>
        <dbReference type="ARBA" id="ARBA00010617"/>
    </source>
</evidence>
<evidence type="ECO:0000313" key="4">
    <source>
        <dbReference type="Proteomes" id="UP001612741"/>
    </source>
</evidence>